<keyword evidence="1" id="KW-0732">Signal</keyword>
<feature type="signal peptide" evidence="1">
    <location>
        <begin position="1"/>
        <end position="17"/>
    </location>
</feature>
<accession>A0A8D9DG16</accession>
<name>A0A8D9DG16_BRACM</name>
<dbReference type="EMBL" id="LS974621">
    <property type="protein sequence ID" value="CAG7875426.1"/>
    <property type="molecule type" value="Genomic_DNA"/>
</dbReference>
<reference evidence="2 3" key="1">
    <citation type="submission" date="2021-07" db="EMBL/GenBank/DDBJ databases">
        <authorList>
            <consortium name="Genoscope - CEA"/>
            <person name="William W."/>
        </authorList>
    </citation>
    <scope>NUCLEOTIDE SEQUENCE [LARGE SCALE GENOMIC DNA]</scope>
</reference>
<evidence type="ECO:0000256" key="1">
    <source>
        <dbReference type="SAM" id="SignalP"/>
    </source>
</evidence>
<sequence>MWIIFIYLPCIIVNDLSLLLELLPVSSSCCSHVSDDHVLKVPNL</sequence>
<dbReference type="Proteomes" id="UP000694005">
    <property type="component" value="Chromosome A05"/>
</dbReference>
<evidence type="ECO:0000313" key="3">
    <source>
        <dbReference type="Proteomes" id="UP000694005"/>
    </source>
</evidence>
<dbReference type="AlphaFoldDB" id="A0A8D9DG16"/>
<gene>
    <name evidence="2" type="ORF">BRAPAZ1V2_A05P19470.2</name>
</gene>
<evidence type="ECO:0000313" key="2">
    <source>
        <dbReference type="EMBL" id="CAG7875426.1"/>
    </source>
</evidence>
<organism evidence="2 3">
    <name type="scientific">Brassica campestris</name>
    <name type="common">Field mustard</name>
    <dbReference type="NCBI Taxonomy" id="3711"/>
    <lineage>
        <taxon>Eukaryota</taxon>
        <taxon>Viridiplantae</taxon>
        <taxon>Streptophyta</taxon>
        <taxon>Embryophyta</taxon>
        <taxon>Tracheophyta</taxon>
        <taxon>Spermatophyta</taxon>
        <taxon>Magnoliopsida</taxon>
        <taxon>eudicotyledons</taxon>
        <taxon>Gunneridae</taxon>
        <taxon>Pentapetalae</taxon>
        <taxon>rosids</taxon>
        <taxon>malvids</taxon>
        <taxon>Brassicales</taxon>
        <taxon>Brassicaceae</taxon>
        <taxon>Brassiceae</taxon>
        <taxon>Brassica</taxon>
    </lineage>
</organism>
<dbReference type="Gramene" id="A05p19470.2_BraZ1">
    <property type="protein sequence ID" value="A05p19470.2_BraZ1.CDS.1"/>
    <property type="gene ID" value="A05g19470.2_BraZ1"/>
</dbReference>
<protein>
    <submittedName>
        <fullName evidence="2">Uncharacterized protein</fullName>
    </submittedName>
</protein>
<proteinExistence type="predicted"/>
<feature type="chain" id="PRO_5034944198" evidence="1">
    <location>
        <begin position="18"/>
        <end position="44"/>
    </location>
</feature>